<dbReference type="Gramene" id="Kaladp0060s0237.1.v1.1">
    <property type="protein sequence ID" value="Kaladp0060s0237.1.v1.1"/>
    <property type="gene ID" value="Kaladp0060s0237.v1.1"/>
</dbReference>
<feature type="domain" description="Myb-like" evidence="2">
    <location>
        <begin position="31"/>
        <end position="89"/>
    </location>
</feature>
<evidence type="ECO:0000259" key="2">
    <source>
        <dbReference type="PROSITE" id="PS50090"/>
    </source>
</evidence>
<sequence length="213" mass="25524">MVPSPSQPEEENPEHASTMENEAAHNITRQEKNSRRFKWSIEEEEMLIKGNSQIRCRFWARVARHFNTYRKMKIEREESQIKSYYYLMMPQINEFNGYYNQIMSNHHSGWSDTQIIQAFVEILNDKREFSYTHVWEMVKDEPKWATQTSDSEAYTSSSHHDQEDNTHEAVLNEIKKKTKDDTLCADYEILMKDTSKMSDQQLIIQNHVFHHQR</sequence>
<dbReference type="CDD" id="cd00167">
    <property type="entry name" value="SANT"/>
    <property type="match status" value="1"/>
</dbReference>
<dbReference type="SUPFAM" id="SSF46689">
    <property type="entry name" value="Homeodomain-like"/>
    <property type="match status" value="1"/>
</dbReference>
<feature type="region of interest" description="Disordered" evidence="1">
    <location>
        <begin position="146"/>
        <end position="166"/>
    </location>
</feature>
<evidence type="ECO:0000256" key="1">
    <source>
        <dbReference type="SAM" id="MobiDB-lite"/>
    </source>
</evidence>
<proteinExistence type="predicted"/>
<feature type="region of interest" description="Disordered" evidence="1">
    <location>
        <begin position="1"/>
        <end position="31"/>
    </location>
</feature>
<dbReference type="PANTHER" id="PTHR45023">
    <property type="match status" value="1"/>
</dbReference>
<accession>A0A7N1A1C9</accession>
<keyword evidence="4" id="KW-1185">Reference proteome</keyword>
<feature type="compositionally biased region" description="Polar residues" evidence="1">
    <location>
        <begin position="146"/>
        <end position="157"/>
    </location>
</feature>
<protein>
    <recommendedName>
        <fullName evidence="2">Myb-like domain-containing protein</fullName>
    </recommendedName>
</protein>
<dbReference type="InterPro" id="IPR001005">
    <property type="entry name" value="SANT/Myb"/>
</dbReference>
<name>A0A7N1A1C9_KALFE</name>
<evidence type="ECO:0000313" key="3">
    <source>
        <dbReference type="EnsemblPlants" id="Kaladp0060s0237.1.v1.1"/>
    </source>
</evidence>
<dbReference type="PANTHER" id="PTHR45023:SF4">
    <property type="entry name" value="GLYCINE-RICH PROTEIN-RELATED"/>
    <property type="match status" value="1"/>
</dbReference>
<dbReference type="AlphaFoldDB" id="A0A7N1A1C9"/>
<evidence type="ECO:0000313" key="4">
    <source>
        <dbReference type="Proteomes" id="UP000594263"/>
    </source>
</evidence>
<dbReference type="EnsemblPlants" id="Kaladp0060s0237.1.v1.1">
    <property type="protein sequence ID" value="Kaladp0060s0237.1.v1.1"/>
    <property type="gene ID" value="Kaladp0060s0237.v1.1"/>
</dbReference>
<dbReference type="InterPro" id="IPR009057">
    <property type="entry name" value="Homeodomain-like_sf"/>
</dbReference>
<dbReference type="Proteomes" id="UP000594263">
    <property type="component" value="Unplaced"/>
</dbReference>
<dbReference type="PROSITE" id="PS50090">
    <property type="entry name" value="MYB_LIKE"/>
    <property type="match status" value="1"/>
</dbReference>
<organism evidence="3 4">
    <name type="scientific">Kalanchoe fedtschenkoi</name>
    <name type="common">Lavender scallops</name>
    <name type="synonym">South American air plant</name>
    <dbReference type="NCBI Taxonomy" id="63787"/>
    <lineage>
        <taxon>Eukaryota</taxon>
        <taxon>Viridiplantae</taxon>
        <taxon>Streptophyta</taxon>
        <taxon>Embryophyta</taxon>
        <taxon>Tracheophyta</taxon>
        <taxon>Spermatophyta</taxon>
        <taxon>Magnoliopsida</taxon>
        <taxon>eudicotyledons</taxon>
        <taxon>Gunneridae</taxon>
        <taxon>Pentapetalae</taxon>
        <taxon>Saxifragales</taxon>
        <taxon>Crassulaceae</taxon>
        <taxon>Kalanchoe</taxon>
    </lineage>
</organism>
<reference evidence="3" key="1">
    <citation type="submission" date="2021-01" db="UniProtKB">
        <authorList>
            <consortium name="EnsemblPlants"/>
        </authorList>
    </citation>
    <scope>IDENTIFICATION</scope>
</reference>